<comment type="caution">
    <text evidence="1">The sequence shown here is derived from an EMBL/GenBank/DDBJ whole genome shotgun (WGS) entry which is preliminary data.</text>
</comment>
<dbReference type="GO" id="GO:0043683">
    <property type="term" value="P:type IV pilus assembly"/>
    <property type="evidence" value="ECO:0007669"/>
    <property type="project" value="InterPro"/>
</dbReference>
<dbReference type="RefSeq" id="WP_101522187.1">
    <property type="nucleotide sequence ID" value="NZ_PKLZ01000011.1"/>
</dbReference>
<dbReference type="EMBL" id="PKLZ01000011">
    <property type="protein sequence ID" value="PLW81624.1"/>
    <property type="molecule type" value="Genomic_DNA"/>
</dbReference>
<keyword evidence="2" id="KW-1185">Reference proteome</keyword>
<evidence type="ECO:0000313" key="2">
    <source>
        <dbReference type="Proteomes" id="UP000234845"/>
    </source>
</evidence>
<dbReference type="AlphaFoldDB" id="A0A2N5XZQ8"/>
<dbReference type="OrthoDB" id="5296662at2"/>
<reference evidence="2" key="1">
    <citation type="submission" date="2017-11" db="EMBL/GenBank/DDBJ databases">
        <title>The draft genome sequence of Chromatocurvus sp. F02.</title>
        <authorList>
            <person name="Du Z.-J."/>
            <person name="Chang Y.-Q."/>
        </authorList>
    </citation>
    <scope>NUCLEOTIDE SEQUENCE [LARGE SCALE GENOMIC DNA]</scope>
    <source>
        <strain evidence="2">F02</strain>
    </source>
</reference>
<gene>
    <name evidence="1" type="ORF">CWI75_14225</name>
</gene>
<organism evidence="1 2">
    <name type="scientific">Kineobactrum sediminis</name>
    <dbReference type="NCBI Taxonomy" id="1905677"/>
    <lineage>
        <taxon>Bacteria</taxon>
        <taxon>Pseudomonadati</taxon>
        <taxon>Pseudomonadota</taxon>
        <taxon>Gammaproteobacteria</taxon>
        <taxon>Cellvibrionales</taxon>
        <taxon>Halieaceae</taxon>
        <taxon>Kineobactrum</taxon>
    </lineage>
</organism>
<name>A0A2N5XZQ8_9GAMM</name>
<sequence length="313" mass="33450">MISMLLGLLLSSAIVAIYLENRQQYLVTDEMARLHENGRFALNLLRRELMLAGFFGSQVAREGELPPAPAAGCSLTAGGAAVKTPGLDLLDDASGTQPVSVGGAVLDCIAAGNLQPGSDLLLIGRVAGEATIKNGVYQANTSSVATGHWYLRTLAPETVAGWWQAGTVPAEQLGNGTGVDYWRLHSRIFYVRRYSISAADGIPTLCAERLSTSGMNTQCLVEGIEHLQLEIGIDHNGDGVAELYSGRPNADQLEAAVVARLHLLVRSLSPVAGYRNSKRYQLGQTVLTAFNDRYLRRVFSTTIALRNIAAVAG</sequence>
<evidence type="ECO:0008006" key="3">
    <source>
        <dbReference type="Google" id="ProtNLM"/>
    </source>
</evidence>
<proteinExistence type="predicted"/>
<protein>
    <recommendedName>
        <fullName evidence="3">Pilus assembly protein PilW</fullName>
    </recommendedName>
</protein>
<dbReference type="InterPro" id="IPR032092">
    <property type="entry name" value="PilW"/>
</dbReference>
<dbReference type="Pfam" id="PF16074">
    <property type="entry name" value="PilW"/>
    <property type="match status" value="1"/>
</dbReference>
<evidence type="ECO:0000313" key="1">
    <source>
        <dbReference type="EMBL" id="PLW81624.1"/>
    </source>
</evidence>
<dbReference type="Proteomes" id="UP000234845">
    <property type="component" value="Unassembled WGS sequence"/>
</dbReference>
<accession>A0A2N5XZQ8</accession>